<dbReference type="Proteomes" id="UP001634394">
    <property type="component" value="Unassembled WGS sequence"/>
</dbReference>
<dbReference type="PRINTS" id="PR00173">
    <property type="entry name" value="EDTRNSPORT"/>
</dbReference>
<keyword evidence="5 6" id="KW-0472">Membrane</keyword>
<dbReference type="Pfam" id="PF00375">
    <property type="entry name" value="SDF"/>
    <property type="match status" value="1"/>
</dbReference>
<accession>A0ABD3UB68</accession>
<evidence type="ECO:0000256" key="4">
    <source>
        <dbReference type="ARBA" id="ARBA00022989"/>
    </source>
</evidence>
<feature type="transmembrane region" description="Helical" evidence="6">
    <location>
        <begin position="356"/>
        <end position="381"/>
    </location>
</feature>
<organism evidence="7 8">
    <name type="scientific">Sinanodonta woodiana</name>
    <name type="common">Chinese pond mussel</name>
    <name type="synonym">Anodonta woodiana</name>
    <dbReference type="NCBI Taxonomy" id="1069815"/>
    <lineage>
        <taxon>Eukaryota</taxon>
        <taxon>Metazoa</taxon>
        <taxon>Spiralia</taxon>
        <taxon>Lophotrochozoa</taxon>
        <taxon>Mollusca</taxon>
        <taxon>Bivalvia</taxon>
        <taxon>Autobranchia</taxon>
        <taxon>Heteroconchia</taxon>
        <taxon>Palaeoheterodonta</taxon>
        <taxon>Unionida</taxon>
        <taxon>Unionoidea</taxon>
        <taxon>Unionidae</taxon>
        <taxon>Unioninae</taxon>
        <taxon>Sinanodonta</taxon>
    </lineage>
</organism>
<gene>
    <name evidence="7" type="ORF">ACJMK2_017677</name>
</gene>
<dbReference type="PANTHER" id="PTHR11958:SF63">
    <property type="entry name" value="AMINO ACID TRANSPORTER"/>
    <property type="match status" value="1"/>
</dbReference>
<keyword evidence="3 6" id="KW-0812">Transmembrane</keyword>
<dbReference type="EMBL" id="JBJQND010000016">
    <property type="protein sequence ID" value="KAL3846711.1"/>
    <property type="molecule type" value="Genomic_DNA"/>
</dbReference>
<dbReference type="InterPro" id="IPR050746">
    <property type="entry name" value="DAACS"/>
</dbReference>
<proteinExistence type="inferred from homology"/>
<protein>
    <recommendedName>
        <fullName evidence="6">Amino acid transporter</fullName>
    </recommendedName>
</protein>
<evidence type="ECO:0000256" key="5">
    <source>
        <dbReference type="ARBA" id="ARBA00023136"/>
    </source>
</evidence>
<evidence type="ECO:0000313" key="8">
    <source>
        <dbReference type="Proteomes" id="UP001634394"/>
    </source>
</evidence>
<feature type="transmembrane region" description="Helical" evidence="6">
    <location>
        <begin position="274"/>
        <end position="307"/>
    </location>
</feature>
<evidence type="ECO:0000256" key="2">
    <source>
        <dbReference type="ARBA" id="ARBA00022448"/>
    </source>
</evidence>
<dbReference type="GO" id="GO:0016020">
    <property type="term" value="C:membrane"/>
    <property type="evidence" value="ECO:0007669"/>
    <property type="project" value="UniProtKB-SubCell"/>
</dbReference>
<dbReference type="AlphaFoldDB" id="A0ABD3UB68"/>
<feature type="transmembrane region" description="Helical" evidence="6">
    <location>
        <begin position="99"/>
        <end position="123"/>
    </location>
</feature>
<feature type="transmembrane region" description="Helical" evidence="6">
    <location>
        <begin position="388"/>
        <end position="407"/>
    </location>
</feature>
<keyword evidence="8" id="KW-1185">Reference proteome</keyword>
<dbReference type="SUPFAM" id="SSF118215">
    <property type="entry name" value="Proton glutamate symport protein"/>
    <property type="match status" value="1"/>
</dbReference>
<comment type="subcellular location">
    <subcellularLocation>
        <location evidence="1 6">Membrane</location>
        <topology evidence="1 6">Multi-pass membrane protein</topology>
    </subcellularLocation>
</comment>
<sequence>MEKVTKAGSHHRNGCRQKCFGHVQNNLLLILTMSGVVLGFALGFGIREAKPSSDQLMWIGFLGDLYLRLLKMMIVPLIVCSVISGTASLDPKSNGKISLVSLIFIVITNTIGSILGVAAGAIFQPGKGSSFQQSEDTINSGSAIETQDIIADLIRNFFPDNLLEATFRKTQTRYNTLTETVERNTSNGTVLADTVVKLTKTVGKTDSANIIGLIVACTLIGIAASTLKEKGRPLLHFFVSASEIVIVIVRWFMWTTPIGVISLISVAIAGTTDIVGVFGSMGMLVATVAVAIVIQQLIVLPAILFAFTKRNPYAFLLSIARPWMIGFASTSTAVAIPEMIASCEDTNKIDKRVVRFVIPFSVTLSANGSALYMAAASIFCYNLSGAEISAFNFVLIGILSTVASMAIPSVPSASIVSIVMILNSLGLPADMVSLLIAMEWILDRLRTTSSVVSHTMCAAVTYKLCKTNLRQLDMDIKVGEEKEKSCITDQDHSYDHLNVKL</sequence>
<feature type="transmembrane region" description="Helical" evidence="6">
    <location>
        <begin position="314"/>
        <end position="336"/>
    </location>
</feature>
<comment type="caution">
    <text evidence="7">The sequence shown here is derived from an EMBL/GenBank/DDBJ whole genome shotgun (WGS) entry which is preliminary data.</text>
</comment>
<dbReference type="GO" id="GO:0015293">
    <property type="term" value="F:symporter activity"/>
    <property type="evidence" value="ECO:0007669"/>
    <property type="project" value="UniProtKB-UniRule"/>
</dbReference>
<keyword evidence="6" id="KW-0769">Symport</keyword>
<dbReference type="PANTHER" id="PTHR11958">
    <property type="entry name" value="SODIUM/DICARBOXYLATE SYMPORTER-RELATED"/>
    <property type="match status" value="1"/>
</dbReference>
<reference evidence="7 8" key="1">
    <citation type="submission" date="2024-11" db="EMBL/GenBank/DDBJ databases">
        <title>Chromosome-level genome assembly of the freshwater bivalve Anodonta woodiana.</title>
        <authorList>
            <person name="Chen X."/>
        </authorList>
    </citation>
    <scope>NUCLEOTIDE SEQUENCE [LARGE SCALE GENOMIC DNA]</scope>
    <source>
        <strain evidence="7">MN2024</strain>
        <tissue evidence="7">Gills</tissue>
    </source>
</reference>
<feature type="transmembrane region" description="Helical" evidence="6">
    <location>
        <begin position="66"/>
        <end position="87"/>
    </location>
</feature>
<comment type="similarity">
    <text evidence="6">Belongs to the dicarboxylate/amino acid:cation symporter (DAACS) (TC 2.A.23) family.</text>
</comment>
<dbReference type="InterPro" id="IPR001991">
    <property type="entry name" value="Na-dicarboxylate_symporter"/>
</dbReference>
<feature type="transmembrane region" description="Helical" evidence="6">
    <location>
        <begin position="208"/>
        <end position="227"/>
    </location>
</feature>
<evidence type="ECO:0000256" key="1">
    <source>
        <dbReference type="ARBA" id="ARBA00004141"/>
    </source>
</evidence>
<keyword evidence="4 6" id="KW-1133">Transmembrane helix</keyword>
<feature type="transmembrane region" description="Helical" evidence="6">
    <location>
        <begin position="26"/>
        <end position="46"/>
    </location>
</feature>
<evidence type="ECO:0000256" key="3">
    <source>
        <dbReference type="ARBA" id="ARBA00022692"/>
    </source>
</evidence>
<evidence type="ECO:0000256" key="6">
    <source>
        <dbReference type="RuleBase" id="RU361216"/>
    </source>
</evidence>
<evidence type="ECO:0000313" key="7">
    <source>
        <dbReference type="EMBL" id="KAL3846711.1"/>
    </source>
</evidence>
<dbReference type="InterPro" id="IPR036458">
    <property type="entry name" value="Na:dicarbo_symporter_sf"/>
</dbReference>
<name>A0ABD3UB68_SINWO</name>
<dbReference type="EMBL" id="JBJQND010000016">
    <property type="protein sequence ID" value="KAL3846710.1"/>
    <property type="molecule type" value="Genomic_DNA"/>
</dbReference>
<feature type="transmembrane region" description="Helical" evidence="6">
    <location>
        <begin position="413"/>
        <end position="437"/>
    </location>
</feature>
<keyword evidence="2 6" id="KW-0813">Transport</keyword>
<dbReference type="Gene3D" id="1.10.3860.10">
    <property type="entry name" value="Sodium:dicarboxylate symporter"/>
    <property type="match status" value="1"/>
</dbReference>